<protein>
    <submittedName>
        <fullName evidence="3">Uncharacterized protein</fullName>
    </submittedName>
</protein>
<sequence>MLLSLKTCFVIVGALGFLFSLYMWGRFVEEVMECPRLDPADCNGFAFGNTKTLQYYLVTGDPSSLGGYANQQNRGLEPSATDNRPAEISQYYECWTFEPFENMTWPLQNVPQRAQQPCVLAGCGANQCLKVTSTCNSLQREKLQSISCTNPTLQTKMSIAEFVFCSVTSILGGILFLTGLFIPESKGPPPRASTSPVRPFNSMKNKSDAATSIVPPGESSHQSKPQDSSGSPGRKMSNLSQATNKSKGGTGKSQKMSKSKKEKTGGGGGKSPRGRSAPPDRKASVGSLEGPRSASQGSRVRSPRSPGQRPGSAKGGSGSARASGSLPPHPNSPQ</sequence>
<gene>
    <name evidence="3" type="ORF">Cvel_21832</name>
</gene>
<feature type="transmembrane region" description="Helical" evidence="2">
    <location>
        <begin position="7"/>
        <end position="25"/>
    </location>
</feature>
<feature type="transmembrane region" description="Helical" evidence="2">
    <location>
        <begin position="159"/>
        <end position="182"/>
    </location>
</feature>
<evidence type="ECO:0000256" key="1">
    <source>
        <dbReference type="SAM" id="MobiDB-lite"/>
    </source>
</evidence>
<dbReference type="VEuPathDB" id="CryptoDB:Cvel_21832"/>
<dbReference type="AlphaFoldDB" id="A0A0G4GGS8"/>
<evidence type="ECO:0000313" key="3">
    <source>
        <dbReference type="EMBL" id="CEM28823.1"/>
    </source>
</evidence>
<keyword evidence="2" id="KW-0472">Membrane</keyword>
<feature type="compositionally biased region" description="Polar residues" evidence="1">
    <location>
        <begin position="192"/>
        <end position="210"/>
    </location>
</feature>
<proteinExistence type="predicted"/>
<accession>A0A0G4GGS8</accession>
<reference evidence="3" key="1">
    <citation type="submission" date="2014-11" db="EMBL/GenBank/DDBJ databases">
        <authorList>
            <person name="Otto D Thomas"/>
            <person name="Naeem Raeece"/>
        </authorList>
    </citation>
    <scope>NUCLEOTIDE SEQUENCE</scope>
</reference>
<feature type="compositionally biased region" description="Polar residues" evidence="1">
    <location>
        <begin position="219"/>
        <end position="244"/>
    </location>
</feature>
<dbReference type="EMBL" id="CDMZ01001197">
    <property type="protein sequence ID" value="CEM28823.1"/>
    <property type="molecule type" value="Genomic_DNA"/>
</dbReference>
<organism evidence="3">
    <name type="scientific">Chromera velia CCMP2878</name>
    <dbReference type="NCBI Taxonomy" id="1169474"/>
    <lineage>
        <taxon>Eukaryota</taxon>
        <taxon>Sar</taxon>
        <taxon>Alveolata</taxon>
        <taxon>Colpodellida</taxon>
        <taxon>Chromeraceae</taxon>
        <taxon>Chromera</taxon>
    </lineage>
</organism>
<keyword evidence="2" id="KW-1133">Transmembrane helix</keyword>
<feature type="region of interest" description="Disordered" evidence="1">
    <location>
        <begin position="186"/>
        <end position="334"/>
    </location>
</feature>
<name>A0A0G4GGS8_9ALVE</name>
<evidence type="ECO:0000256" key="2">
    <source>
        <dbReference type="SAM" id="Phobius"/>
    </source>
</evidence>
<keyword evidence="2" id="KW-0812">Transmembrane</keyword>